<name>A0A7J5DSS1_NOCSI</name>
<evidence type="ECO:0000256" key="5">
    <source>
        <dbReference type="ARBA" id="ARBA00023136"/>
    </source>
</evidence>
<dbReference type="GO" id="GO:0005886">
    <property type="term" value="C:plasma membrane"/>
    <property type="evidence" value="ECO:0007669"/>
    <property type="project" value="TreeGrafter"/>
</dbReference>
<dbReference type="PANTHER" id="PTHR38459">
    <property type="entry name" value="PROPHAGE BACTOPRENOL-LINKED GLUCOSE TRANSLOCASE HOMOLOG"/>
    <property type="match status" value="1"/>
</dbReference>
<sequence length="152" mass="15877">MAASPDDARRPVVGAFARFLVTGGISYLVDVGTLVALHSGLDWPLGLATTGAFAVAFVVTFTLNRIWVFQAGQEAAAGQVVRYLVLVGVNYVATLVIVLGLAHVGVPVVAAKTVAVVAIALSNFFLYRAFVFRTTGAAVDTVPDTQPVEEGK</sequence>
<dbReference type="GO" id="GO:0000271">
    <property type="term" value="P:polysaccharide biosynthetic process"/>
    <property type="evidence" value="ECO:0007669"/>
    <property type="project" value="InterPro"/>
</dbReference>
<feature type="transmembrane region" description="Helical" evidence="6">
    <location>
        <begin position="43"/>
        <end position="68"/>
    </location>
</feature>
<evidence type="ECO:0000259" key="7">
    <source>
        <dbReference type="Pfam" id="PF04138"/>
    </source>
</evidence>
<evidence type="ECO:0000256" key="4">
    <source>
        <dbReference type="ARBA" id="ARBA00022989"/>
    </source>
</evidence>
<keyword evidence="4 6" id="KW-1133">Transmembrane helix</keyword>
<evidence type="ECO:0000256" key="6">
    <source>
        <dbReference type="SAM" id="Phobius"/>
    </source>
</evidence>
<accession>A0A7J5DSS1</accession>
<proteinExistence type="inferred from homology"/>
<comment type="caution">
    <text evidence="8">The sequence shown here is derived from an EMBL/GenBank/DDBJ whole genome shotgun (WGS) entry which is preliminary data.</text>
</comment>
<keyword evidence="5 6" id="KW-0472">Membrane</keyword>
<organism evidence="8 9">
    <name type="scientific">Nocardioides simplex</name>
    <name type="common">Arthrobacter simplex</name>
    <dbReference type="NCBI Taxonomy" id="2045"/>
    <lineage>
        <taxon>Bacteria</taxon>
        <taxon>Bacillati</taxon>
        <taxon>Actinomycetota</taxon>
        <taxon>Actinomycetes</taxon>
        <taxon>Propionibacteriales</taxon>
        <taxon>Nocardioidaceae</taxon>
        <taxon>Pimelobacter</taxon>
    </lineage>
</organism>
<evidence type="ECO:0000313" key="8">
    <source>
        <dbReference type="EMBL" id="KAB2808189.1"/>
    </source>
</evidence>
<dbReference type="AlphaFoldDB" id="A0A7J5DSS1"/>
<dbReference type="PANTHER" id="PTHR38459:SF1">
    <property type="entry name" value="PROPHAGE BACTOPRENOL-LINKED GLUCOSE TRANSLOCASE HOMOLOG"/>
    <property type="match status" value="1"/>
</dbReference>
<dbReference type="Proteomes" id="UP000449906">
    <property type="component" value="Unassembled WGS sequence"/>
</dbReference>
<evidence type="ECO:0000313" key="9">
    <source>
        <dbReference type="Proteomes" id="UP000449906"/>
    </source>
</evidence>
<feature type="transmembrane region" description="Helical" evidence="6">
    <location>
        <begin position="108"/>
        <end position="127"/>
    </location>
</feature>
<comment type="similarity">
    <text evidence="2">Belongs to the GtrA family.</text>
</comment>
<gene>
    <name evidence="8" type="ORF">F9L07_21910</name>
</gene>
<feature type="transmembrane region" description="Helical" evidence="6">
    <location>
        <begin position="80"/>
        <end position="102"/>
    </location>
</feature>
<dbReference type="InterPro" id="IPR051401">
    <property type="entry name" value="GtrA_CellWall_Glycosyl"/>
</dbReference>
<dbReference type="InterPro" id="IPR007267">
    <property type="entry name" value="GtrA_DPMS_TM"/>
</dbReference>
<comment type="subcellular location">
    <subcellularLocation>
        <location evidence="1">Membrane</location>
        <topology evidence="1">Multi-pass membrane protein</topology>
    </subcellularLocation>
</comment>
<dbReference type="Pfam" id="PF04138">
    <property type="entry name" value="GtrA_DPMS_TM"/>
    <property type="match status" value="1"/>
</dbReference>
<dbReference type="RefSeq" id="WP_151581883.1">
    <property type="nucleotide sequence ID" value="NZ_CP182503.1"/>
</dbReference>
<reference evidence="8 9" key="1">
    <citation type="submission" date="2019-09" db="EMBL/GenBank/DDBJ databases">
        <title>Pimelobacter sp. isolated from Paulinella.</title>
        <authorList>
            <person name="Jeong S.E."/>
        </authorList>
    </citation>
    <scope>NUCLEOTIDE SEQUENCE [LARGE SCALE GENOMIC DNA]</scope>
    <source>
        <strain evidence="8 9">Pch-N</strain>
    </source>
</reference>
<evidence type="ECO:0000256" key="1">
    <source>
        <dbReference type="ARBA" id="ARBA00004141"/>
    </source>
</evidence>
<keyword evidence="3 6" id="KW-0812">Transmembrane</keyword>
<feature type="domain" description="GtrA/DPMS transmembrane" evidence="7">
    <location>
        <begin position="18"/>
        <end position="132"/>
    </location>
</feature>
<feature type="transmembrane region" description="Helical" evidence="6">
    <location>
        <begin position="12"/>
        <end position="37"/>
    </location>
</feature>
<protein>
    <submittedName>
        <fullName evidence="8">GtrA family protein</fullName>
    </submittedName>
</protein>
<dbReference type="EMBL" id="WBVM01000003">
    <property type="protein sequence ID" value="KAB2808189.1"/>
    <property type="molecule type" value="Genomic_DNA"/>
</dbReference>
<evidence type="ECO:0000256" key="2">
    <source>
        <dbReference type="ARBA" id="ARBA00009399"/>
    </source>
</evidence>
<evidence type="ECO:0000256" key="3">
    <source>
        <dbReference type="ARBA" id="ARBA00022692"/>
    </source>
</evidence>